<dbReference type="InterPro" id="IPR032675">
    <property type="entry name" value="LRR_dom_sf"/>
</dbReference>
<dbReference type="PROSITE" id="PS50181">
    <property type="entry name" value="FBOX"/>
    <property type="match status" value="1"/>
</dbReference>
<gene>
    <name evidence="2" type="ORF">Fcan01_16728</name>
</gene>
<proteinExistence type="predicted"/>
<dbReference type="AlphaFoldDB" id="A0A226DTZ5"/>
<accession>A0A226DTZ5</accession>
<protein>
    <submittedName>
        <fullName evidence="2">F-box/LRR-repeat protein 14</fullName>
    </submittedName>
</protein>
<dbReference type="Pfam" id="PF00646">
    <property type="entry name" value="F-box"/>
    <property type="match status" value="1"/>
</dbReference>
<dbReference type="PANTHER" id="PTHR13318">
    <property type="entry name" value="PARTNER OF PAIRED, ISOFORM B-RELATED"/>
    <property type="match status" value="1"/>
</dbReference>
<comment type="caution">
    <text evidence="2">The sequence shown here is derived from an EMBL/GenBank/DDBJ whole genome shotgun (WGS) entry which is preliminary data.</text>
</comment>
<feature type="domain" description="F-box" evidence="1">
    <location>
        <begin position="14"/>
        <end position="61"/>
    </location>
</feature>
<evidence type="ECO:0000259" key="1">
    <source>
        <dbReference type="PROSITE" id="PS50181"/>
    </source>
</evidence>
<dbReference type="Gene3D" id="3.80.10.10">
    <property type="entry name" value="Ribonuclease Inhibitor"/>
    <property type="match status" value="1"/>
</dbReference>
<sequence>MTSSSRSRRQEHDTCFLIQLPDLVIHQILSYFSPRTLRVLRLTCRTTKSWVDGSHKVVARLQVTFRSEEDVNSVLAPPPPGTTPTRWSNFRFLPSQLFTRPKALPKFVATFAQNITAFDFSTLTMEDTVARNNVVVDVLMAGENILKIKISELSCSRISSKKYGELGGLPILIRNWHSLRSLSIQHIICPDYHGLDYFARLLLEGCGSSLEHLNPPTVALSSPEYLSFNYKLYFKRNIVTPILQILPRRKLKIVHVQEHLFDGDPTLLFHLATLCLTSGAVLHPETFLPFSRSTFMSLPPSQSYLFHSIGRLSGITDSILSLALREPLNNLHFLSVSFRSFFLTDEVLSSAPTPLSLLVPNLVEVEIEMTNDPPWEGRPHNLSAFMRALCSQEHPSVRRLVLTEVSRANDTTLIRARDVVQGFPRLTELRISNWDGGNDEFSTLWRGLPHLEEVHLRFCHHLGDEGVADMVNLKELHTLLLNDVGPITDASYVNVFRHLALRSLYHYCTTGCLVTRKGYNSLASPPFVTSIRDLALQNHDDFRTLDKFCEFIAQFPYLRPPEFDEPMRRRISPTPALRNDPHTYHDQYQSCCRIM</sequence>
<dbReference type="Proteomes" id="UP000198287">
    <property type="component" value="Unassembled WGS sequence"/>
</dbReference>
<dbReference type="EMBL" id="LNIX01000011">
    <property type="protein sequence ID" value="OXA48679.1"/>
    <property type="molecule type" value="Genomic_DNA"/>
</dbReference>
<dbReference type="GO" id="GO:0031146">
    <property type="term" value="P:SCF-dependent proteasomal ubiquitin-dependent protein catabolic process"/>
    <property type="evidence" value="ECO:0007669"/>
    <property type="project" value="TreeGrafter"/>
</dbReference>
<dbReference type="CDD" id="cd09917">
    <property type="entry name" value="F-box_SF"/>
    <property type="match status" value="1"/>
</dbReference>
<dbReference type="SUPFAM" id="SSF52047">
    <property type="entry name" value="RNI-like"/>
    <property type="match status" value="1"/>
</dbReference>
<evidence type="ECO:0000313" key="3">
    <source>
        <dbReference type="Proteomes" id="UP000198287"/>
    </source>
</evidence>
<name>A0A226DTZ5_FOLCA</name>
<evidence type="ECO:0000313" key="2">
    <source>
        <dbReference type="EMBL" id="OXA48679.1"/>
    </source>
</evidence>
<dbReference type="InterPro" id="IPR036047">
    <property type="entry name" value="F-box-like_dom_sf"/>
</dbReference>
<organism evidence="2 3">
    <name type="scientific">Folsomia candida</name>
    <name type="common">Springtail</name>
    <dbReference type="NCBI Taxonomy" id="158441"/>
    <lineage>
        <taxon>Eukaryota</taxon>
        <taxon>Metazoa</taxon>
        <taxon>Ecdysozoa</taxon>
        <taxon>Arthropoda</taxon>
        <taxon>Hexapoda</taxon>
        <taxon>Collembola</taxon>
        <taxon>Entomobryomorpha</taxon>
        <taxon>Isotomoidea</taxon>
        <taxon>Isotomidae</taxon>
        <taxon>Proisotominae</taxon>
        <taxon>Folsomia</taxon>
    </lineage>
</organism>
<keyword evidence="3" id="KW-1185">Reference proteome</keyword>
<dbReference type="SUPFAM" id="SSF81383">
    <property type="entry name" value="F-box domain"/>
    <property type="match status" value="1"/>
</dbReference>
<dbReference type="InterPro" id="IPR001810">
    <property type="entry name" value="F-box_dom"/>
</dbReference>
<reference evidence="2 3" key="1">
    <citation type="submission" date="2015-12" db="EMBL/GenBank/DDBJ databases">
        <title>The genome of Folsomia candida.</title>
        <authorList>
            <person name="Faddeeva A."/>
            <person name="Derks M.F."/>
            <person name="Anvar Y."/>
            <person name="Smit S."/>
            <person name="Van Straalen N."/>
            <person name="Roelofs D."/>
        </authorList>
    </citation>
    <scope>NUCLEOTIDE SEQUENCE [LARGE SCALE GENOMIC DNA]</scope>
    <source>
        <strain evidence="2 3">VU population</strain>
        <tissue evidence="2">Whole body</tissue>
    </source>
</reference>
<dbReference type="GO" id="GO:0019005">
    <property type="term" value="C:SCF ubiquitin ligase complex"/>
    <property type="evidence" value="ECO:0007669"/>
    <property type="project" value="TreeGrafter"/>
</dbReference>
<dbReference type="OMA" id="YSTHVIC"/>